<gene>
    <name evidence="2" type="ORF">SADUNF_Sadunf01G0057800</name>
</gene>
<dbReference type="OrthoDB" id="10343172at2759"/>
<comment type="caution">
    <text evidence="2">The sequence shown here is derived from an EMBL/GenBank/DDBJ whole genome shotgun (WGS) entry which is preliminary data.</text>
</comment>
<accession>A0A835N9X4</accession>
<organism evidence="2 3">
    <name type="scientific">Salix dunnii</name>
    <dbReference type="NCBI Taxonomy" id="1413687"/>
    <lineage>
        <taxon>Eukaryota</taxon>
        <taxon>Viridiplantae</taxon>
        <taxon>Streptophyta</taxon>
        <taxon>Embryophyta</taxon>
        <taxon>Tracheophyta</taxon>
        <taxon>Spermatophyta</taxon>
        <taxon>Magnoliopsida</taxon>
        <taxon>eudicotyledons</taxon>
        <taxon>Gunneridae</taxon>
        <taxon>Pentapetalae</taxon>
        <taxon>rosids</taxon>
        <taxon>fabids</taxon>
        <taxon>Malpighiales</taxon>
        <taxon>Salicaceae</taxon>
        <taxon>Saliceae</taxon>
        <taxon>Salix</taxon>
    </lineage>
</organism>
<keyword evidence="3" id="KW-1185">Reference proteome</keyword>
<dbReference type="Proteomes" id="UP000657918">
    <property type="component" value="Unassembled WGS sequence"/>
</dbReference>
<evidence type="ECO:0000313" key="3">
    <source>
        <dbReference type="Proteomes" id="UP000657918"/>
    </source>
</evidence>
<reference evidence="2 3" key="1">
    <citation type="submission" date="2020-10" db="EMBL/GenBank/DDBJ databases">
        <title>Plant Genome Project.</title>
        <authorList>
            <person name="Zhang R.-G."/>
        </authorList>
    </citation>
    <scope>NUCLEOTIDE SEQUENCE [LARGE SCALE GENOMIC DNA]</scope>
    <source>
        <strain evidence="2">FAFU-HL-1</strain>
        <tissue evidence="2">Leaf</tissue>
    </source>
</reference>
<evidence type="ECO:0000313" key="2">
    <source>
        <dbReference type="EMBL" id="KAF9689112.1"/>
    </source>
</evidence>
<proteinExistence type="predicted"/>
<protein>
    <submittedName>
        <fullName evidence="2">Uncharacterized protein</fullName>
    </submittedName>
</protein>
<name>A0A835N9X4_9ROSI</name>
<dbReference type="EMBL" id="JADGMS010000001">
    <property type="protein sequence ID" value="KAF9689112.1"/>
    <property type="molecule type" value="Genomic_DNA"/>
</dbReference>
<keyword evidence="1" id="KW-0175">Coiled coil</keyword>
<feature type="coiled-coil region" evidence="1">
    <location>
        <begin position="3"/>
        <end position="73"/>
    </location>
</feature>
<evidence type="ECO:0000256" key="1">
    <source>
        <dbReference type="SAM" id="Coils"/>
    </source>
</evidence>
<sequence length="142" mass="16193">MVLRAIGEENEQIESENDSMMRELQLMQDDMEMQKTESCASQNKIIAAQEICVKTLYQKLQLMQDDMEKQKTESCASQNKIIAAQEICVKTLYQKLQLMGGSDRLDVAPSNGNQSLDDITELKHRSMLSTKNIDLLCEMLLK</sequence>
<dbReference type="AlphaFoldDB" id="A0A835N9X4"/>